<dbReference type="GO" id="GO:0005737">
    <property type="term" value="C:cytoplasm"/>
    <property type="evidence" value="ECO:0007669"/>
    <property type="project" value="TreeGrafter"/>
</dbReference>
<feature type="region of interest" description="Disordered" evidence="3">
    <location>
        <begin position="278"/>
        <end position="315"/>
    </location>
</feature>
<dbReference type="STRING" id="32264.T1KR99"/>
<dbReference type="Proteomes" id="UP000015104">
    <property type="component" value="Unassembled WGS sequence"/>
</dbReference>
<organism evidence="4 5">
    <name type="scientific">Tetranychus urticae</name>
    <name type="common">Two-spotted spider mite</name>
    <dbReference type="NCBI Taxonomy" id="32264"/>
    <lineage>
        <taxon>Eukaryota</taxon>
        <taxon>Metazoa</taxon>
        <taxon>Ecdysozoa</taxon>
        <taxon>Arthropoda</taxon>
        <taxon>Chelicerata</taxon>
        <taxon>Arachnida</taxon>
        <taxon>Acari</taxon>
        <taxon>Acariformes</taxon>
        <taxon>Trombidiformes</taxon>
        <taxon>Prostigmata</taxon>
        <taxon>Eleutherengona</taxon>
        <taxon>Raphignathae</taxon>
        <taxon>Tetranychoidea</taxon>
        <taxon>Tetranychidae</taxon>
        <taxon>Tetranychus</taxon>
    </lineage>
</organism>
<dbReference type="PANTHER" id="PTHR19423:SF1">
    <property type="entry name" value="SH3 DOMAIN-BINDING PROTEIN 5"/>
    <property type="match status" value="1"/>
</dbReference>
<feature type="region of interest" description="Disordered" evidence="3">
    <location>
        <begin position="1"/>
        <end position="22"/>
    </location>
</feature>
<dbReference type="PANTHER" id="PTHR19423">
    <property type="entry name" value="SH3 DOMAIN-BINDING PROTEIN 5"/>
    <property type="match status" value="1"/>
</dbReference>
<sequence length="425" mass="48691">MDQCGDDKFTEEDDDSGSNLDPRIGLKLEELNKWTGRINTLEKSFEEANSKFRITLNESTDRLKLLSTKLGKSIDDSRPYYEAKDRLTEVQAKCQKAAINFEKACQAYLEAKERINLAEKKFNSAAHEFDTTWQEMLNQANIKLMEAETMKKESERLHHNSMKDFHSAEMVVVDLKKKLKGSLHRSKRYFEEKKRFQKQLGSIKEEIESIISQINCSKARYAATLRELEAISEEIHEKRNCSLLKHLKREPGVGAEIKPEMRSIEMVNSRLSQLGLQLSQDDYCPKGGETEETDEDEEEPSSSKSISSQASTSDAMMYPADSCSDIVGSICKHNDDHLQSEKDTDSFNYDEDEEEREEDLEFKMKHENFINNRKDILDGENGVLIESKGSYFCSIDSSVMRKESSSDILNGKSSENNAFFEVTFS</sequence>
<comment type="similarity">
    <text evidence="1">Belongs to the SH3BP5 family.</text>
</comment>
<dbReference type="GO" id="GO:0004860">
    <property type="term" value="F:protein kinase inhibitor activity"/>
    <property type="evidence" value="ECO:0007669"/>
    <property type="project" value="TreeGrafter"/>
</dbReference>
<dbReference type="HOGENOM" id="CLU_043711_2_1_1"/>
<evidence type="ECO:0000256" key="1">
    <source>
        <dbReference type="ARBA" id="ARBA00007796"/>
    </source>
</evidence>
<evidence type="ECO:0008006" key="6">
    <source>
        <dbReference type="Google" id="ProtNLM"/>
    </source>
</evidence>
<accession>T1KR99</accession>
<dbReference type="Pfam" id="PF05276">
    <property type="entry name" value="SH3BP5"/>
    <property type="match status" value="1"/>
</dbReference>
<dbReference type="GO" id="GO:0035556">
    <property type="term" value="P:intracellular signal transduction"/>
    <property type="evidence" value="ECO:0007669"/>
    <property type="project" value="InterPro"/>
</dbReference>
<proteinExistence type="inferred from homology"/>
<feature type="compositionally biased region" description="Low complexity" evidence="3">
    <location>
        <begin position="302"/>
        <end position="314"/>
    </location>
</feature>
<dbReference type="eggNOG" id="KOG2008">
    <property type="taxonomic scope" value="Eukaryota"/>
</dbReference>
<evidence type="ECO:0000313" key="5">
    <source>
        <dbReference type="Proteomes" id="UP000015104"/>
    </source>
</evidence>
<dbReference type="EnsemblMetazoa" id="tetur18g02790.1">
    <property type="protein sequence ID" value="tetur18g02790.1"/>
    <property type="gene ID" value="tetur18g02790"/>
</dbReference>
<reference evidence="5" key="1">
    <citation type="submission" date="2011-08" db="EMBL/GenBank/DDBJ databases">
        <authorList>
            <person name="Rombauts S."/>
        </authorList>
    </citation>
    <scope>NUCLEOTIDE SEQUENCE</scope>
    <source>
        <strain evidence="5">London</strain>
    </source>
</reference>
<dbReference type="AlphaFoldDB" id="T1KR99"/>
<keyword evidence="2" id="KW-0175">Coiled coil</keyword>
<keyword evidence="5" id="KW-1185">Reference proteome</keyword>
<name>T1KR99_TETUR</name>
<evidence type="ECO:0000256" key="3">
    <source>
        <dbReference type="SAM" id="MobiDB-lite"/>
    </source>
</evidence>
<dbReference type="KEGG" id="tut:107366400"/>
<dbReference type="OMA" id="MPCPYPS"/>
<reference evidence="4" key="2">
    <citation type="submission" date="2015-06" db="UniProtKB">
        <authorList>
            <consortium name="EnsemblMetazoa"/>
        </authorList>
    </citation>
    <scope>IDENTIFICATION</scope>
</reference>
<dbReference type="InterPro" id="IPR007940">
    <property type="entry name" value="SH3BP5"/>
</dbReference>
<dbReference type="OrthoDB" id="446789at2759"/>
<dbReference type="EMBL" id="CAEY01000387">
    <property type="status" value="NOT_ANNOTATED_CDS"/>
    <property type="molecule type" value="Genomic_DNA"/>
</dbReference>
<evidence type="ECO:0000256" key="2">
    <source>
        <dbReference type="ARBA" id="ARBA00023054"/>
    </source>
</evidence>
<protein>
    <recommendedName>
        <fullName evidence="6">SH3 domain-binding protein 5 homolog</fullName>
    </recommendedName>
</protein>
<evidence type="ECO:0000313" key="4">
    <source>
        <dbReference type="EnsemblMetazoa" id="tetur18g02790.1"/>
    </source>
</evidence>
<feature type="compositionally biased region" description="Acidic residues" evidence="3">
    <location>
        <begin position="290"/>
        <end position="300"/>
    </location>
</feature>
<gene>
    <name evidence="4" type="primary">107366400</name>
</gene>